<dbReference type="PANTHER" id="PTHR44086">
    <property type="entry name" value="THIOSULFATE SULFURTRANSFERASE RDL2, MITOCHONDRIAL-RELATED"/>
    <property type="match status" value="1"/>
</dbReference>
<evidence type="ECO:0000259" key="1">
    <source>
        <dbReference type="PROSITE" id="PS50206"/>
    </source>
</evidence>
<dbReference type="OrthoDB" id="566238at2759"/>
<dbReference type="Gene3D" id="3.40.250.10">
    <property type="entry name" value="Rhodanese-like domain"/>
    <property type="match status" value="1"/>
</dbReference>
<name>A0A0U5GEI2_ASPCI</name>
<dbReference type="SUPFAM" id="SSF52821">
    <property type="entry name" value="Rhodanese/Cell cycle control phosphatase"/>
    <property type="match status" value="1"/>
</dbReference>
<dbReference type="AlphaFoldDB" id="A0A0U5GEI2"/>
<keyword evidence="3" id="KW-1185">Reference proteome</keyword>
<proteinExistence type="predicted"/>
<dbReference type="STRING" id="454130.A0A0U5GEI2"/>
<dbReference type="InterPro" id="IPR036873">
    <property type="entry name" value="Rhodanese-like_dom_sf"/>
</dbReference>
<organism evidence="2 3">
    <name type="scientific">Aspergillus calidoustus</name>
    <dbReference type="NCBI Taxonomy" id="454130"/>
    <lineage>
        <taxon>Eukaryota</taxon>
        <taxon>Fungi</taxon>
        <taxon>Dikarya</taxon>
        <taxon>Ascomycota</taxon>
        <taxon>Pezizomycotina</taxon>
        <taxon>Eurotiomycetes</taxon>
        <taxon>Eurotiomycetidae</taxon>
        <taxon>Eurotiales</taxon>
        <taxon>Aspergillaceae</taxon>
        <taxon>Aspergillus</taxon>
        <taxon>Aspergillus subgen. Nidulantes</taxon>
    </lineage>
</organism>
<dbReference type="EMBL" id="CDMC01000013">
    <property type="protein sequence ID" value="CEL09080.1"/>
    <property type="molecule type" value="Genomic_DNA"/>
</dbReference>
<dbReference type="InterPro" id="IPR001763">
    <property type="entry name" value="Rhodanese-like_dom"/>
</dbReference>
<feature type="domain" description="Rhodanese" evidence="1">
    <location>
        <begin position="118"/>
        <end position="229"/>
    </location>
</feature>
<dbReference type="SMART" id="SM00450">
    <property type="entry name" value="RHOD"/>
    <property type="match status" value="1"/>
</dbReference>
<evidence type="ECO:0000313" key="2">
    <source>
        <dbReference type="EMBL" id="CEL09080.1"/>
    </source>
</evidence>
<dbReference type="PANTHER" id="PTHR44086:SF10">
    <property type="entry name" value="THIOSULFATE SULFURTRANSFERASE_RHODANESE-LIKE DOMAIN-CONTAINING PROTEIN 3"/>
    <property type="match status" value="1"/>
</dbReference>
<accession>A0A0U5GEI2</accession>
<dbReference type="Proteomes" id="UP000054771">
    <property type="component" value="Unassembled WGS sequence"/>
</dbReference>
<reference evidence="3" key="1">
    <citation type="journal article" date="2016" name="Genome Announc.">
        <title>Draft genome sequences of fungus Aspergillus calidoustus.</title>
        <authorList>
            <person name="Horn F."/>
            <person name="Linde J."/>
            <person name="Mattern D.J."/>
            <person name="Walther G."/>
            <person name="Guthke R."/>
            <person name="Scherlach K."/>
            <person name="Martin K."/>
            <person name="Brakhage A.A."/>
            <person name="Petzke L."/>
            <person name="Valiante V."/>
        </authorList>
    </citation>
    <scope>NUCLEOTIDE SEQUENCE [LARGE SCALE GENOMIC DNA]</scope>
    <source>
        <strain evidence="3">SF006504</strain>
    </source>
</reference>
<dbReference type="OMA" id="MVFYCKA"/>
<gene>
    <name evidence="2" type="ORF">ASPCAL12222</name>
</gene>
<dbReference type="GO" id="GO:0004792">
    <property type="term" value="F:thiosulfate-cyanide sulfurtransferase activity"/>
    <property type="evidence" value="ECO:0007669"/>
    <property type="project" value="TreeGrafter"/>
</dbReference>
<sequence>MASLTSIRGRPSDVASLLSRTTKYALTREYTATQNLVPSRRFGTAYLARYGNNKRIPKSSRSTPARTLAAQQPQFQYASTSVRWNSSKNTPTFRQWGFEDINALLPSTTPQSSPPSTPQKSLILVDVREPAELSSTGIIPTAVAVPLASQPDALFLTPDEFETRFGYPKPGAAEGGKDEGGDIVFYCKAGVRARAAAQLAVQAGYDAERVGVYEGSWLDWAARGGRVERWEGDE</sequence>
<evidence type="ECO:0000313" key="3">
    <source>
        <dbReference type="Proteomes" id="UP000054771"/>
    </source>
</evidence>
<protein>
    <submittedName>
        <fullName evidence="2">Putative Rhodanese domain protein</fullName>
    </submittedName>
</protein>
<dbReference type="CDD" id="cd01519">
    <property type="entry name" value="RHOD_HSP67B2"/>
    <property type="match status" value="1"/>
</dbReference>
<dbReference type="GO" id="GO:0005739">
    <property type="term" value="C:mitochondrion"/>
    <property type="evidence" value="ECO:0007669"/>
    <property type="project" value="TreeGrafter"/>
</dbReference>
<dbReference type="Pfam" id="PF00581">
    <property type="entry name" value="Rhodanese"/>
    <property type="match status" value="1"/>
</dbReference>
<dbReference type="PROSITE" id="PS50206">
    <property type="entry name" value="RHODANESE_3"/>
    <property type="match status" value="1"/>
</dbReference>